<dbReference type="InterPro" id="IPR006675">
    <property type="entry name" value="HDIG_dom"/>
</dbReference>
<dbReference type="SUPFAM" id="SSF81891">
    <property type="entry name" value="Poly A polymerase C-terminal region-like"/>
    <property type="match status" value="1"/>
</dbReference>
<evidence type="ECO:0000256" key="1">
    <source>
        <dbReference type="ARBA" id="ARBA00007265"/>
    </source>
</evidence>
<keyword evidence="3" id="KW-0548">Nucleotidyltransferase</keyword>
<feature type="non-terminal residue" evidence="11">
    <location>
        <position position="1"/>
    </location>
</feature>
<evidence type="ECO:0000256" key="4">
    <source>
        <dbReference type="ARBA" id="ARBA00022723"/>
    </source>
</evidence>
<protein>
    <submittedName>
        <fullName evidence="11">HD domain-containing protein</fullName>
    </submittedName>
</protein>
<dbReference type="AlphaFoldDB" id="A0A6N9TSU1"/>
<gene>
    <name evidence="11" type="ORF">G3N55_08155</name>
</gene>
<dbReference type="GO" id="GO:0008033">
    <property type="term" value="P:tRNA processing"/>
    <property type="evidence" value="ECO:0007669"/>
    <property type="project" value="UniProtKB-KW"/>
</dbReference>
<comment type="caution">
    <text evidence="11">The sequence shown here is derived from an EMBL/GenBank/DDBJ whole genome shotgun (WGS) entry which is preliminary data.</text>
</comment>
<keyword evidence="3" id="KW-0808">Transferase</keyword>
<keyword evidence="2" id="KW-0819">tRNA processing</keyword>
<dbReference type="NCBIfam" id="TIGR00277">
    <property type="entry name" value="HDIG"/>
    <property type="match status" value="1"/>
</dbReference>
<dbReference type="Pfam" id="PF13735">
    <property type="entry name" value="tRNA_NucTran2_2"/>
    <property type="match status" value="1"/>
</dbReference>
<evidence type="ECO:0000256" key="2">
    <source>
        <dbReference type="ARBA" id="ARBA00022694"/>
    </source>
</evidence>
<evidence type="ECO:0000259" key="8">
    <source>
        <dbReference type="Pfam" id="PF01966"/>
    </source>
</evidence>
<evidence type="ECO:0000256" key="3">
    <source>
        <dbReference type="ARBA" id="ARBA00022695"/>
    </source>
</evidence>
<dbReference type="Gene3D" id="3.30.460.10">
    <property type="entry name" value="Beta Polymerase, domain 2"/>
    <property type="match status" value="1"/>
</dbReference>
<feature type="domain" description="tRNA nucleotidyltransferase/poly(A) polymerase RNA and SrmB- binding" evidence="9">
    <location>
        <begin position="112"/>
        <end position="172"/>
    </location>
</feature>
<keyword evidence="4" id="KW-0479">Metal-binding</keyword>
<evidence type="ECO:0000256" key="5">
    <source>
        <dbReference type="ARBA" id="ARBA00022741"/>
    </source>
</evidence>
<keyword evidence="5" id="KW-0547">Nucleotide-binding</keyword>
<dbReference type="GO" id="GO:0016779">
    <property type="term" value="F:nucleotidyltransferase activity"/>
    <property type="evidence" value="ECO:0007669"/>
    <property type="project" value="UniProtKB-KW"/>
</dbReference>
<dbReference type="Pfam" id="PF12627">
    <property type="entry name" value="PolyA_pol_RNAbd"/>
    <property type="match status" value="1"/>
</dbReference>
<evidence type="ECO:0000256" key="7">
    <source>
        <dbReference type="ARBA" id="ARBA00022884"/>
    </source>
</evidence>
<dbReference type="EMBL" id="JAAGRR010000088">
    <property type="protein sequence ID" value="NDY42814.1"/>
    <property type="molecule type" value="Genomic_DNA"/>
</dbReference>
<dbReference type="InterPro" id="IPR006674">
    <property type="entry name" value="HD_domain"/>
</dbReference>
<dbReference type="Proteomes" id="UP000469346">
    <property type="component" value="Unassembled WGS sequence"/>
</dbReference>
<keyword evidence="6" id="KW-0460">Magnesium</keyword>
<evidence type="ECO:0000259" key="10">
    <source>
        <dbReference type="Pfam" id="PF13735"/>
    </source>
</evidence>
<organism evidence="11 12">
    <name type="scientific">Dissulfurirhabdus thermomarina</name>
    <dbReference type="NCBI Taxonomy" id="1765737"/>
    <lineage>
        <taxon>Bacteria</taxon>
        <taxon>Deltaproteobacteria</taxon>
        <taxon>Dissulfurirhabdaceae</taxon>
        <taxon>Dissulfurirhabdus</taxon>
    </lineage>
</organism>
<dbReference type="InterPro" id="IPR032828">
    <property type="entry name" value="PolyA_RNA-bd"/>
</dbReference>
<sequence length="423" mass="46446">DEGEGVARVVFPDLVVDFSQFRGGARDLAGDLAARDFTLNAMAVPLGAALPLLDAPPEDPGAVRGRLLPALVDPHGGRRDLEAGVIRALGRRNLADDPLRLLRAFRFRAQLDFAIEPGTRGWIPELAPALGGVAAERVSHELGLVLATGRAGRTFAEMAEAGILFVLFPELAPGVGLEQPGFHHLDVFRHCLAALEALEELVRDPGTAFTEAAPLRSWVAGAGDRLPWLAWAALFHDLGKPACRGEKAGRPTFYYHDHAGAEMVAAIGRRLRWPRRGTAFAARMVRLHMRPFFLLAQVRRGGPSRRAMRRLLTEAGADYPALFLLAMADSRAGRGPLKPPDLDRNLDLLWSRVHAFHEERMRPVAALPRLLTGHDLQEIFGLAPGPRIGRLLEALEEARVEGRVADREEAVRWLRRLVEQEEA</sequence>
<evidence type="ECO:0000259" key="9">
    <source>
        <dbReference type="Pfam" id="PF12627"/>
    </source>
</evidence>
<accession>A0A6N9TSU1</accession>
<dbReference type="PANTHER" id="PTHR47545:SF2">
    <property type="entry name" value="CC-ADDING TRNA NUCLEOTIDYLTRANSFERASE"/>
    <property type="match status" value="1"/>
</dbReference>
<dbReference type="RefSeq" id="WP_163298943.1">
    <property type="nucleotide sequence ID" value="NZ_JAAGRR010000088.1"/>
</dbReference>
<dbReference type="Gene3D" id="1.10.246.80">
    <property type="match status" value="1"/>
</dbReference>
<evidence type="ECO:0000313" key="11">
    <source>
        <dbReference type="EMBL" id="NDY42814.1"/>
    </source>
</evidence>
<dbReference type="InterPro" id="IPR050124">
    <property type="entry name" value="tRNA_CCA-adding_enzyme"/>
</dbReference>
<keyword evidence="12" id="KW-1185">Reference proteome</keyword>
<feature type="domain" description="HD" evidence="8">
    <location>
        <begin position="187"/>
        <end position="293"/>
    </location>
</feature>
<comment type="similarity">
    <text evidence="1">Belongs to the tRNA nucleotidyltransferase/poly(A) polymerase family.</text>
</comment>
<dbReference type="InterPro" id="IPR032810">
    <property type="entry name" value="CCA-adding_enz_C"/>
</dbReference>
<proteinExistence type="inferred from homology"/>
<dbReference type="GO" id="GO:0003723">
    <property type="term" value="F:RNA binding"/>
    <property type="evidence" value="ECO:0007669"/>
    <property type="project" value="UniProtKB-KW"/>
</dbReference>
<evidence type="ECO:0000313" key="12">
    <source>
        <dbReference type="Proteomes" id="UP000469346"/>
    </source>
</evidence>
<feature type="domain" description="CCA-adding enzyme C-terminal" evidence="10">
    <location>
        <begin position="371"/>
        <end position="411"/>
    </location>
</feature>
<dbReference type="GO" id="GO:0000166">
    <property type="term" value="F:nucleotide binding"/>
    <property type="evidence" value="ECO:0007669"/>
    <property type="project" value="UniProtKB-KW"/>
</dbReference>
<dbReference type="GO" id="GO:0046872">
    <property type="term" value="F:metal ion binding"/>
    <property type="evidence" value="ECO:0007669"/>
    <property type="project" value="UniProtKB-KW"/>
</dbReference>
<dbReference type="PANTHER" id="PTHR47545">
    <property type="entry name" value="MULTIFUNCTIONAL CCA PROTEIN"/>
    <property type="match status" value="1"/>
</dbReference>
<keyword evidence="7" id="KW-0694">RNA-binding</keyword>
<reference evidence="11 12" key="1">
    <citation type="submission" date="2020-02" db="EMBL/GenBank/DDBJ databases">
        <title>Comparative genomics of sulfur disproportionating microorganisms.</title>
        <authorList>
            <person name="Ward L.M."/>
            <person name="Bertran E."/>
            <person name="Johnston D.T."/>
        </authorList>
    </citation>
    <scope>NUCLEOTIDE SEQUENCE [LARGE SCALE GENOMIC DNA]</scope>
    <source>
        <strain evidence="11 12">DSM 100025</strain>
    </source>
</reference>
<evidence type="ECO:0000256" key="6">
    <source>
        <dbReference type="ARBA" id="ARBA00022842"/>
    </source>
</evidence>
<dbReference type="SUPFAM" id="SSF81301">
    <property type="entry name" value="Nucleotidyltransferase"/>
    <property type="match status" value="1"/>
</dbReference>
<dbReference type="Pfam" id="PF01966">
    <property type="entry name" value="HD"/>
    <property type="match status" value="1"/>
</dbReference>
<dbReference type="InterPro" id="IPR043519">
    <property type="entry name" value="NT_sf"/>
</dbReference>
<name>A0A6N9TSU1_DISTH</name>
<dbReference type="Gene3D" id="1.10.3090.10">
    <property type="entry name" value="cca-adding enzyme, domain 2"/>
    <property type="match status" value="1"/>
</dbReference>